<dbReference type="InterPro" id="IPR055768">
    <property type="entry name" value="DUF7344"/>
</dbReference>
<protein>
    <recommendedName>
        <fullName evidence="2">DUF7344 domain-containing protein</fullName>
    </recommendedName>
</protein>
<dbReference type="KEGG" id="hpel:HZS54_00125"/>
<dbReference type="EMBL" id="CP058909">
    <property type="protein sequence ID" value="QLH80126.1"/>
    <property type="molecule type" value="Genomic_DNA"/>
</dbReference>
<dbReference type="RefSeq" id="WP_179919962.1">
    <property type="nucleotide sequence ID" value="NZ_CP058909.1"/>
</dbReference>
<evidence type="ECO:0000313" key="4">
    <source>
        <dbReference type="Proteomes" id="UP000509346"/>
    </source>
</evidence>
<reference evidence="3 4" key="1">
    <citation type="submission" date="2020-07" db="EMBL/GenBank/DDBJ databases">
        <title>Halosimplex litoreum sp. nov. and Halosimplex rubrum sp. nov., isolated from different salt environments.</title>
        <authorList>
            <person name="Cui H."/>
        </authorList>
    </citation>
    <scope>NUCLEOTIDE SEQUENCE [LARGE SCALE GENOMIC DNA]</scope>
    <source>
        <strain evidence="3 4">R2</strain>
    </source>
</reference>
<dbReference type="OrthoDB" id="241157at2157"/>
<accession>A0A7D5P3N4</accession>
<feature type="region of interest" description="Disordered" evidence="1">
    <location>
        <begin position="90"/>
        <end position="120"/>
    </location>
</feature>
<organism evidence="3 4">
    <name type="scientific">Halosimplex pelagicum</name>
    <dbReference type="NCBI Taxonomy" id="869886"/>
    <lineage>
        <taxon>Archaea</taxon>
        <taxon>Methanobacteriati</taxon>
        <taxon>Methanobacteriota</taxon>
        <taxon>Stenosarchaea group</taxon>
        <taxon>Halobacteria</taxon>
        <taxon>Halobacteriales</taxon>
        <taxon>Haloarculaceae</taxon>
        <taxon>Halosimplex</taxon>
    </lineage>
</organism>
<proteinExistence type="predicted"/>
<evidence type="ECO:0000256" key="1">
    <source>
        <dbReference type="SAM" id="MobiDB-lite"/>
    </source>
</evidence>
<dbReference type="InterPro" id="IPR036388">
    <property type="entry name" value="WH-like_DNA-bd_sf"/>
</dbReference>
<sequence>MSDGDRATTDELYRCVANQRRRSALVGLRDDEDGAATVGDLVDHVLDRADRSSAPGRESVRLDLYHCHLPMLDDAGVVDFDRETETVRFDGLPDVDAASDPPAPFLPGADISGASGGESE</sequence>
<keyword evidence="4" id="KW-1185">Reference proteome</keyword>
<name>A0A7D5P3N4_9EURY</name>
<dbReference type="Gene3D" id="1.10.10.10">
    <property type="entry name" value="Winged helix-like DNA-binding domain superfamily/Winged helix DNA-binding domain"/>
    <property type="match status" value="1"/>
</dbReference>
<dbReference type="Pfam" id="PF24035">
    <property type="entry name" value="DUF7344"/>
    <property type="match status" value="1"/>
</dbReference>
<feature type="domain" description="DUF7344" evidence="2">
    <location>
        <begin position="15"/>
        <end position="88"/>
    </location>
</feature>
<dbReference type="AlphaFoldDB" id="A0A7D5P3N4"/>
<evidence type="ECO:0000313" key="3">
    <source>
        <dbReference type="EMBL" id="QLH80126.1"/>
    </source>
</evidence>
<gene>
    <name evidence="3" type="ORF">HZS54_00125</name>
</gene>
<dbReference type="Proteomes" id="UP000509346">
    <property type="component" value="Chromosome"/>
</dbReference>
<dbReference type="GeneID" id="56080948"/>
<evidence type="ECO:0000259" key="2">
    <source>
        <dbReference type="Pfam" id="PF24035"/>
    </source>
</evidence>